<dbReference type="InParanoid" id="A0A6I9RVY2"/>
<feature type="region of interest" description="Disordered" evidence="5">
    <location>
        <begin position="277"/>
        <end position="312"/>
    </location>
</feature>
<evidence type="ECO:0000313" key="9">
    <source>
        <dbReference type="Proteomes" id="UP000504607"/>
    </source>
</evidence>
<proteinExistence type="predicted"/>
<dbReference type="AlphaFoldDB" id="A0A6I9RVY2"/>
<evidence type="ECO:0000256" key="2">
    <source>
        <dbReference type="ARBA" id="ARBA00022692"/>
    </source>
</evidence>
<accession>A0A6I9RVY2</accession>
<name>A0A6I9RVY2_ELAGV</name>
<dbReference type="InterPro" id="IPR010658">
    <property type="entry name" value="Nodulin-like"/>
</dbReference>
<feature type="compositionally biased region" description="Low complexity" evidence="5">
    <location>
        <begin position="302"/>
        <end position="311"/>
    </location>
</feature>
<dbReference type="Proteomes" id="UP000504607">
    <property type="component" value="Chromosome 1"/>
</dbReference>
<dbReference type="GeneID" id="105053726"/>
<evidence type="ECO:0000259" key="7">
    <source>
        <dbReference type="Pfam" id="PF06813"/>
    </source>
</evidence>
<feature type="compositionally biased region" description="Pro residues" evidence="5">
    <location>
        <begin position="292"/>
        <end position="301"/>
    </location>
</feature>
<organism evidence="9 10">
    <name type="scientific">Elaeis guineensis var. tenera</name>
    <name type="common">Oil palm</name>
    <dbReference type="NCBI Taxonomy" id="51953"/>
    <lineage>
        <taxon>Eukaryota</taxon>
        <taxon>Viridiplantae</taxon>
        <taxon>Streptophyta</taxon>
        <taxon>Embryophyta</taxon>
        <taxon>Tracheophyta</taxon>
        <taxon>Spermatophyta</taxon>
        <taxon>Magnoliopsida</taxon>
        <taxon>Liliopsida</taxon>
        <taxon>Arecaceae</taxon>
        <taxon>Arecoideae</taxon>
        <taxon>Cocoseae</taxon>
        <taxon>Elaeidinae</taxon>
        <taxon>Elaeis</taxon>
    </lineage>
</organism>
<dbReference type="PANTHER" id="PTHR21576:SF84">
    <property type="entry name" value="FAMILY PROTEIN, PUTATIVE, EXPRESSED-RELATED"/>
    <property type="match status" value="1"/>
</dbReference>
<feature type="transmembrane region" description="Helical" evidence="6">
    <location>
        <begin position="244"/>
        <end position="263"/>
    </location>
</feature>
<dbReference type="OrthoDB" id="410267at2759"/>
<dbReference type="Pfam" id="PF06813">
    <property type="entry name" value="Nodulin-like"/>
    <property type="match status" value="1"/>
</dbReference>
<feature type="transmembrane region" description="Helical" evidence="6">
    <location>
        <begin position="467"/>
        <end position="486"/>
    </location>
</feature>
<protein>
    <submittedName>
        <fullName evidence="10">Uncharacterized protein LOC105053726</fullName>
    </submittedName>
</protein>
<evidence type="ECO:0000256" key="4">
    <source>
        <dbReference type="ARBA" id="ARBA00023136"/>
    </source>
</evidence>
<comment type="subcellular location">
    <subcellularLocation>
        <location evidence="1">Membrane</location>
        <topology evidence="1">Multi-pass membrane protein</topology>
    </subcellularLocation>
</comment>
<feature type="transmembrane region" description="Helical" evidence="6">
    <location>
        <begin position="413"/>
        <end position="433"/>
    </location>
</feature>
<feature type="transmembrane region" description="Helical" evidence="6">
    <location>
        <begin position="524"/>
        <end position="545"/>
    </location>
</feature>
<evidence type="ECO:0000256" key="3">
    <source>
        <dbReference type="ARBA" id="ARBA00022989"/>
    </source>
</evidence>
<dbReference type="PANTHER" id="PTHR21576">
    <property type="entry name" value="UNCHARACTERIZED NODULIN-LIKE PROTEIN"/>
    <property type="match status" value="1"/>
</dbReference>
<keyword evidence="3 6" id="KW-1133">Transmembrane helix</keyword>
<evidence type="ECO:0000256" key="1">
    <source>
        <dbReference type="ARBA" id="ARBA00004141"/>
    </source>
</evidence>
<sequence length="589" mass="64082">MKVAEISSLAVQVVRGRWFTVFASFLIMAASGGIYIFGIYSNDIKTTLGYDQQTLNTLAFFKDLGASAGIISGLIYEVTPPWVVLALSAGMNLFSYLMIYLAITGRIARPHVWQMCLYLCLGGNSQSFTNTGAVVTSVKNFPESRGIIIGLLKGYVGLSGAIVTQLYLAFYGDDSKTLVLLIAWLPAAIPLVFISTIRIFKSPRRPGDSTKPFYCFLYVSLALATFLMVMIVVQKRFTFSHSEYSVSAAIVLLLLFLPLAVATKEEFKIFRKRKQSPQDAPPLSVAIETPTVPQPPPPELKPTPTTAAPTEKGSPLSYVTHIFKAPDRGMDYSILQAIVSIDMLILFFSTISGVGGTLTAIDNMGQIGESLGYPSRNINTFVSLISIWNYAGRVAAGFASDILLTKYKVPRPLMLAAVLLLAGAGHLLIAFGIPGSLYLASVIIGFSLGAQLPLLFAIISEVFGLKYYSTLFNFVPLATPIGTYVLNVKVAGKLYDREAAKQNANLSGSAGKALTCTGVQCFKLSFLIVAAVTVLGALVMLVLVWRTWDFYKDDMFEKYTEWAQGNSQEEEKKKEMTPAPGEKANGNMK</sequence>
<feature type="transmembrane region" description="Helical" evidence="6">
    <location>
        <begin position="178"/>
        <end position="200"/>
    </location>
</feature>
<dbReference type="SUPFAM" id="SSF103473">
    <property type="entry name" value="MFS general substrate transporter"/>
    <property type="match status" value="1"/>
</dbReference>
<keyword evidence="4 6" id="KW-0472">Membrane</keyword>
<evidence type="ECO:0000313" key="10">
    <source>
        <dbReference type="RefSeq" id="XP_010933292.1"/>
    </source>
</evidence>
<feature type="transmembrane region" description="Helical" evidence="6">
    <location>
        <begin position="439"/>
        <end position="460"/>
    </location>
</feature>
<keyword evidence="2 6" id="KW-0812">Transmembrane</keyword>
<dbReference type="Gene3D" id="1.20.1250.20">
    <property type="entry name" value="MFS general substrate transporter like domains"/>
    <property type="match status" value="1"/>
</dbReference>
<reference evidence="10" key="1">
    <citation type="submission" date="2025-08" db="UniProtKB">
        <authorList>
            <consortium name="RefSeq"/>
        </authorList>
    </citation>
    <scope>IDENTIFICATION</scope>
</reference>
<feature type="domain" description="NFD4 C-terminal" evidence="8">
    <location>
        <begin position="344"/>
        <end position="551"/>
    </location>
</feature>
<dbReference type="InterPro" id="IPR036259">
    <property type="entry name" value="MFS_trans_sf"/>
</dbReference>
<dbReference type="RefSeq" id="XP_010933292.1">
    <property type="nucleotide sequence ID" value="XM_010934990.3"/>
</dbReference>
<gene>
    <name evidence="10" type="primary">LOC105053726</name>
</gene>
<dbReference type="KEGG" id="egu:105053726"/>
<evidence type="ECO:0000256" key="6">
    <source>
        <dbReference type="SAM" id="Phobius"/>
    </source>
</evidence>
<feature type="region of interest" description="Disordered" evidence="5">
    <location>
        <begin position="563"/>
        <end position="589"/>
    </location>
</feature>
<dbReference type="Pfam" id="PF23262">
    <property type="entry name" value="NFD4_C"/>
    <property type="match status" value="1"/>
</dbReference>
<dbReference type="InterPro" id="IPR056555">
    <property type="entry name" value="NFD4_C"/>
</dbReference>
<feature type="transmembrane region" description="Helical" evidence="6">
    <location>
        <begin position="212"/>
        <end position="232"/>
    </location>
</feature>
<dbReference type="GO" id="GO:0016020">
    <property type="term" value="C:membrane"/>
    <property type="evidence" value="ECO:0007669"/>
    <property type="project" value="UniProtKB-SubCell"/>
</dbReference>
<feature type="transmembrane region" description="Helical" evidence="6">
    <location>
        <begin position="18"/>
        <end position="37"/>
    </location>
</feature>
<feature type="transmembrane region" description="Helical" evidence="6">
    <location>
        <begin position="82"/>
        <end position="103"/>
    </location>
</feature>
<evidence type="ECO:0000256" key="5">
    <source>
        <dbReference type="SAM" id="MobiDB-lite"/>
    </source>
</evidence>
<feature type="domain" description="Nodulin-like" evidence="7">
    <location>
        <begin position="17"/>
        <end position="262"/>
    </location>
</feature>
<evidence type="ECO:0000259" key="8">
    <source>
        <dbReference type="Pfam" id="PF23262"/>
    </source>
</evidence>
<keyword evidence="9" id="KW-1185">Reference proteome</keyword>
<dbReference type="CDD" id="cd17354">
    <property type="entry name" value="MFS_Mch1p_like"/>
    <property type="match status" value="1"/>
</dbReference>
<feature type="transmembrane region" description="Helical" evidence="6">
    <location>
        <begin position="147"/>
        <end position="172"/>
    </location>
</feature>
<feature type="transmembrane region" description="Helical" evidence="6">
    <location>
        <begin position="334"/>
        <end position="361"/>
    </location>
</feature>